<comment type="caution">
    <text evidence="1">The sequence shown here is derived from an EMBL/GenBank/DDBJ whole genome shotgun (WGS) entry which is preliminary data.</text>
</comment>
<evidence type="ECO:0000313" key="1">
    <source>
        <dbReference type="EMBL" id="KAK4505549.1"/>
    </source>
</evidence>
<name>A0ABR0EV90_ZASCE</name>
<gene>
    <name evidence="1" type="ORF">PRZ48_003512</name>
</gene>
<evidence type="ECO:0000313" key="2">
    <source>
        <dbReference type="Proteomes" id="UP001305779"/>
    </source>
</evidence>
<organism evidence="1 2">
    <name type="scientific">Zasmidium cellare</name>
    <name type="common">Wine cellar mold</name>
    <name type="synonym">Racodium cellare</name>
    <dbReference type="NCBI Taxonomy" id="395010"/>
    <lineage>
        <taxon>Eukaryota</taxon>
        <taxon>Fungi</taxon>
        <taxon>Dikarya</taxon>
        <taxon>Ascomycota</taxon>
        <taxon>Pezizomycotina</taxon>
        <taxon>Dothideomycetes</taxon>
        <taxon>Dothideomycetidae</taxon>
        <taxon>Mycosphaerellales</taxon>
        <taxon>Mycosphaerellaceae</taxon>
        <taxon>Zasmidium</taxon>
    </lineage>
</organism>
<dbReference type="Proteomes" id="UP001305779">
    <property type="component" value="Unassembled WGS sequence"/>
</dbReference>
<sequence length="104" mass="11961">MSTGADLLSMGLNGDRSKPLADIALPRGLHDLYLRTLYLKERLRLDLQEYHRISANSRSDTTLLEEAWAECLRSKAKLDEAILALWTQMAEKERDGGEYRYMET</sequence>
<protein>
    <submittedName>
        <fullName evidence="1">Uncharacterized protein</fullName>
    </submittedName>
</protein>
<keyword evidence="2" id="KW-1185">Reference proteome</keyword>
<accession>A0ABR0EV90</accession>
<reference evidence="1 2" key="1">
    <citation type="journal article" date="2023" name="G3 (Bethesda)">
        <title>A chromosome-level genome assembly of Zasmidium syzygii isolated from banana leaves.</title>
        <authorList>
            <person name="van Westerhoven A.C."/>
            <person name="Mehrabi R."/>
            <person name="Talebi R."/>
            <person name="Steentjes M.B.F."/>
            <person name="Corcolon B."/>
            <person name="Chong P.A."/>
            <person name="Kema G.H.J."/>
            <person name="Seidl M.F."/>
        </authorList>
    </citation>
    <scope>NUCLEOTIDE SEQUENCE [LARGE SCALE GENOMIC DNA]</scope>
    <source>
        <strain evidence="1 2">P124</strain>
    </source>
</reference>
<dbReference type="EMBL" id="JAXOVC010000002">
    <property type="protein sequence ID" value="KAK4505549.1"/>
    <property type="molecule type" value="Genomic_DNA"/>
</dbReference>
<proteinExistence type="predicted"/>